<dbReference type="EMBL" id="CP020918">
    <property type="protein sequence ID" value="AWG20807.1"/>
    <property type="molecule type" value="Genomic_DNA"/>
</dbReference>
<protein>
    <recommendedName>
        <fullName evidence="3">DUF4292 domain-containing protein</fullName>
    </recommendedName>
</protein>
<dbReference type="RefSeq" id="WP_245891652.1">
    <property type="nucleotide sequence ID" value="NZ_CP020918.1"/>
</dbReference>
<keyword evidence="2" id="KW-1185">Reference proteome</keyword>
<dbReference type="Gene3D" id="2.50.20.10">
    <property type="entry name" value="Lipoprotein localisation LolA/LolB/LppX"/>
    <property type="match status" value="1"/>
</dbReference>
<proteinExistence type="predicted"/>
<evidence type="ECO:0000313" key="1">
    <source>
        <dbReference type="EMBL" id="AWG20807.1"/>
    </source>
</evidence>
<dbReference type="InterPro" id="IPR025634">
    <property type="entry name" value="DUF4292"/>
</dbReference>
<evidence type="ECO:0000313" key="2">
    <source>
        <dbReference type="Proteomes" id="UP000244527"/>
    </source>
</evidence>
<dbReference type="AlphaFoldDB" id="A0A2S1LAR1"/>
<dbReference type="KEGG" id="ffa:FFWV33_04245"/>
<organism evidence="1 2">
    <name type="scientific">Flavobacterium faecale</name>
    <dbReference type="NCBI Taxonomy" id="1355330"/>
    <lineage>
        <taxon>Bacteria</taxon>
        <taxon>Pseudomonadati</taxon>
        <taxon>Bacteroidota</taxon>
        <taxon>Flavobacteriia</taxon>
        <taxon>Flavobacteriales</taxon>
        <taxon>Flavobacteriaceae</taxon>
        <taxon>Flavobacterium</taxon>
    </lineage>
</organism>
<sequence>MKIKSIVNRSFMIGVLATSLLVVSCKSKKSLIQNTSTEAVKEMKSSSIISKHYDNKTDFSAVYIKSNVRFDNGKQTQNVTAEIRIQKDKQILVSVRFLGITMAKALITPEKVSYYEKIKGTYFEGDFSGLSQWLGTDLDYDKVQNMLMGEALDDLRKGKYTQTQEEQSYKLEDKANNTTQKTFYIDAENFKVRKQEVVQSDKGRKIEMNYGNYKNFDTKIMPLQLYINASQEKGKTEINLEYTDVNFSDELSFPYSVPNGYKRILIN</sequence>
<dbReference type="Proteomes" id="UP000244527">
    <property type="component" value="Chromosome"/>
</dbReference>
<accession>A0A2S1LAR1</accession>
<reference evidence="1 2" key="1">
    <citation type="submission" date="2017-04" db="EMBL/GenBank/DDBJ databases">
        <title>Compelte genome sequence of WV33.</title>
        <authorList>
            <person name="Lee P.C."/>
        </authorList>
    </citation>
    <scope>NUCLEOTIDE SEQUENCE [LARGE SCALE GENOMIC DNA]</scope>
    <source>
        <strain evidence="1 2">WV33</strain>
    </source>
</reference>
<dbReference type="PROSITE" id="PS51257">
    <property type="entry name" value="PROKAR_LIPOPROTEIN"/>
    <property type="match status" value="1"/>
</dbReference>
<dbReference type="Pfam" id="PF14125">
    <property type="entry name" value="DUF4292"/>
    <property type="match status" value="1"/>
</dbReference>
<evidence type="ECO:0008006" key="3">
    <source>
        <dbReference type="Google" id="ProtNLM"/>
    </source>
</evidence>
<name>A0A2S1LAR1_9FLAO</name>
<gene>
    <name evidence="1" type="ORF">FFWV33_04245</name>
</gene>